<evidence type="ECO:0000256" key="6">
    <source>
        <dbReference type="ARBA" id="ARBA00022741"/>
    </source>
</evidence>
<evidence type="ECO:0000313" key="15">
    <source>
        <dbReference type="Proteomes" id="UP001597094"/>
    </source>
</evidence>
<dbReference type="SUPFAM" id="SSF102114">
    <property type="entry name" value="Radical SAM enzymes"/>
    <property type="match status" value="1"/>
</dbReference>
<comment type="catalytic activity">
    <reaction evidence="12">
        <text>GTP + AH2 + S-adenosyl-L-methionine = (8S)-3',8-cyclo-7,8-dihydroguanosine 5'-triphosphate + 5'-deoxyadenosine + L-methionine + A + H(+)</text>
        <dbReference type="Rhea" id="RHEA:49576"/>
        <dbReference type="ChEBI" id="CHEBI:13193"/>
        <dbReference type="ChEBI" id="CHEBI:15378"/>
        <dbReference type="ChEBI" id="CHEBI:17319"/>
        <dbReference type="ChEBI" id="CHEBI:17499"/>
        <dbReference type="ChEBI" id="CHEBI:37565"/>
        <dbReference type="ChEBI" id="CHEBI:57844"/>
        <dbReference type="ChEBI" id="CHEBI:59789"/>
        <dbReference type="ChEBI" id="CHEBI:131766"/>
        <dbReference type="EC" id="4.1.99.22"/>
    </reaction>
</comment>
<dbReference type="InterPro" id="IPR040064">
    <property type="entry name" value="MoaA-like"/>
</dbReference>
<dbReference type="PANTHER" id="PTHR22960:SF0">
    <property type="entry name" value="MOLYBDENUM COFACTOR BIOSYNTHESIS PROTEIN 1"/>
    <property type="match status" value="1"/>
</dbReference>
<dbReference type="Pfam" id="PF04055">
    <property type="entry name" value="Radical_SAM"/>
    <property type="match status" value="1"/>
</dbReference>
<dbReference type="RefSeq" id="WP_377523891.1">
    <property type="nucleotide sequence ID" value="NZ_JBHTLD010000034.1"/>
</dbReference>
<keyword evidence="7" id="KW-0408">Iron</keyword>
<protein>
    <recommendedName>
        <fullName evidence="2">GTP 3',8-cyclase</fullName>
        <ecNumber evidence="2">4.1.99.22</ecNumber>
    </recommendedName>
</protein>
<proteinExistence type="predicted"/>
<evidence type="ECO:0000256" key="12">
    <source>
        <dbReference type="ARBA" id="ARBA00048697"/>
    </source>
</evidence>
<evidence type="ECO:0000256" key="2">
    <source>
        <dbReference type="ARBA" id="ARBA00012167"/>
    </source>
</evidence>
<feature type="domain" description="Radical SAM core" evidence="13">
    <location>
        <begin position="5"/>
        <end position="232"/>
    </location>
</feature>
<gene>
    <name evidence="14" type="primary">moaA</name>
    <name evidence="14" type="ORF">ACFQ2O_05900</name>
</gene>
<keyword evidence="15" id="KW-1185">Reference proteome</keyword>
<dbReference type="EMBL" id="JBHTLD010000034">
    <property type="protein sequence ID" value="MFD1185736.1"/>
    <property type="molecule type" value="Genomic_DNA"/>
</dbReference>
<keyword evidence="5" id="KW-0479">Metal-binding</keyword>
<dbReference type="SFLD" id="SFLDG01383">
    <property type="entry name" value="cyclic_pyranopterin_phosphate"/>
    <property type="match status" value="1"/>
</dbReference>
<dbReference type="PANTHER" id="PTHR22960">
    <property type="entry name" value="MOLYBDOPTERIN COFACTOR SYNTHESIS PROTEIN A"/>
    <property type="match status" value="1"/>
</dbReference>
<evidence type="ECO:0000256" key="8">
    <source>
        <dbReference type="ARBA" id="ARBA00023014"/>
    </source>
</evidence>
<evidence type="ECO:0000256" key="4">
    <source>
        <dbReference type="ARBA" id="ARBA00022691"/>
    </source>
</evidence>
<dbReference type="SFLD" id="SFLDG01067">
    <property type="entry name" value="SPASM/twitch_domain_containing"/>
    <property type="match status" value="1"/>
</dbReference>
<sequence length="327" mass="37476">MMRDKHNRAVNYLRLSVTDKCNLRCFYCMPEEGIPFCKKDEELSFEELLRICSILTAQGVDKIRITGGEPFVRKDLMLFLEKLTKLENAPEISITTNATLIGPHILKLKQLGIRSINVSLDTLDENRFFTITRRDEYKRVMQNLTTLMQEGFDVKINCVVMQDQNIEDIPLLAQLTKNYPISVRFLEEMPFNAQSEGQEALLWNYTNIKANLEEHFGELEKLQDPASSTSLNYRIKGYKGEVGIIPSFSRTFCGTCNRIRLSANGDFRTCLYGAADLNLRDQLRLGFTDEQLLNNLQEALQQKAKNGFEAETRNLKQVKDSMAYLGG</sequence>
<comment type="caution">
    <text evidence="14">The sequence shown here is derived from an EMBL/GenBank/DDBJ whole genome shotgun (WGS) entry which is preliminary data.</text>
</comment>
<dbReference type="PROSITE" id="PS51918">
    <property type="entry name" value="RADICAL_SAM"/>
    <property type="match status" value="1"/>
</dbReference>
<dbReference type="InterPro" id="IPR010505">
    <property type="entry name" value="MoaA_twitch"/>
</dbReference>
<dbReference type="SMART" id="SM00729">
    <property type="entry name" value="Elp3"/>
    <property type="match status" value="1"/>
</dbReference>
<dbReference type="SFLD" id="SFLDS00029">
    <property type="entry name" value="Radical_SAM"/>
    <property type="match status" value="1"/>
</dbReference>
<dbReference type="EC" id="4.1.99.22" evidence="2"/>
<evidence type="ECO:0000256" key="9">
    <source>
        <dbReference type="ARBA" id="ARBA00023134"/>
    </source>
</evidence>
<evidence type="ECO:0000256" key="5">
    <source>
        <dbReference type="ARBA" id="ARBA00022723"/>
    </source>
</evidence>
<dbReference type="GO" id="GO:0061798">
    <property type="term" value="F:GTP 3',8'-cyclase activity"/>
    <property type="evidence" value="ECO:0007669"/>
    <property type="project" value="UniProtKB-EC"/>
</dbReference>
<dbReference type="PROSITE" id="PS01305">
    <property type="entry name" value="MOAA_NIFB_PQQE"/>
    <property type="match status" value="1"/>
</dbReference>
<evidence type="ECO:0000256" key="10">
    <source>
        <dbReference type="ARBA" id="ARBA00023150"/>
    </source>
</evidence>
<dbReference type="Proteomes" id="UP001597094">
    <property type="component" value="Unassembled WGS sequence"/>
</dbReference>
<comment type="cofactor">
    <cofactor evidence="1">
        <name>[4Fe-4S] cluster</name>
        <dbReference type="ChEBI" id="CHEBI:49883"/>
    </cofactor>
</comment>
<reference evidence="15" key="1">
    <citation type="journal article" date="2019" name="Int. J. Syst. Evol. Microbiol.">
        <title>The Global Catalogue of Microorganisms (GCM) 10K type strain sequencing project: providing services to taxonomists for standard genome sequencing and annotation.</title>
        <authorList>
            <consortium name="The Broad Institute Genomics Platform"/>
            <consortium name="The Broad Institute Genome Sequencing Center for Infectious Disease"/>
            <person name="Wu L."/>
            <person name="Ma J."/>
        </authorList>
    </citation>
    <scope>NUCLEOTIDE SEQUENCE [LARGE SCALE GENOMIC DNA]</scope>
    <source>
        <strain evidence="15">JCM 31319</strain>
    </source>
</reference>
<evidence type="ECO:0000259" key="13">
    <source>
        <dbReference type="PROSITE" id="PS51918"/>
    </source>
</evidence>
<keyword evidence="3" id="KW-0004">4Fe-4S</keyword>
<dbReference type="InterPro" id="IPR013785">
    <property type="entry name" value="Aldolase_TIM"/>
</dbReference>
<dbReference type="InterPro" id="IPR058240">
    <property type="entry name" value="rSAM_sf"/>
</dbReference>
<dbReference type="InterPro" id="IPR050105">
    <property type="entry name" value="MoCo_biosynth_MoaA/MoaC"/>
</dbReference>
<evidence type="ECO:0000313" key="14">
    <source>
        <dbReference type="EMBL" id="MFD1185736.1"/>
    </source>
</evidence>
<dbReference type="InterPro" id="IPR000385">
    <property type="entry name" value="MoaA_NifB_PqqE_Fe-S-bd_CS"/>
</dbReference>
<name>A0ABW3SLJ3_9BACT</name>
<accession>A0ABW3SLJ3</accession>
<keyword evidence="11 14" id="KW-0456">Lyase</keyword>
<keyword evidence="8" id="KW-0411">Iron-sulfur</keyword>
<dbReference type="SFLD" id="SFLDG01386">
    <property type="entry name" value="main_SPASM_domain-containing"/>
    <property type="match status" value="1"/>
</dbReference>
<dbReference type="CDD" id="cd21117">
    <property type="entry name" value="Twitch_MoaA"/>
    <property type="match status" value="1"/>
</dbReference>
<evidence type="ECO:0000256" key="3">
    <source>
        <dbReference type="ARBA" id="ARBA00022485"/>
    </source>
</evidence>
<dbReference type="InterPro" id="IPR007197">
    <property type="entry name" value="rSAM"/>
</dbReference>
<dbReference type="Pfam" id="PF06463">
    <property type="entry name" value="Mob_synth_C"/>
    <property type="match status" value="1"/>
</dbReference>
<keyword evidence="9" id="KW-0342">GTP-binding</keyword>
<organism evidence="14 15">
    <name type="scientific">Pontibacter rugosus</name>
    <dbReference type="NCBI Taxonomy" id="1745966"/>
    <lineage>
        <taxon>Bacteria</taxon>
        <taxon>Pseudomonadati</taxon>
        <taxon>Bacteroidota</taxon>
        <taxon>Cytophagia</taxon>
        <taxon>Cytophagales</taxon>
        <taxon>Hymenobacteraceae</taxon>
        <taxon>Pontibacter</taxon>
    </lineage>
</organism>
<evidence type="ECO:0000256" key="1">
    <source>
        <dbReference type="ARBA" id="ARBA00001966"/>
    </source>
</evidence>
<dbReference type="NCBIfam" id="TIGR02666">
    <property type="entry name" value="moaA"/>
    <property type="match status" value="1"/>
</dbReference>
<keyword evidence="4" id="KW-0949">S-adenosyl-L-methionine</keyword>
<keyword evidence="10" id="KW-0501">Molybdenum cofactor biosynthesis</keyword>
<evidence type="ECO:0000256" key="11">
    <source>
        <dbReference type="ARBA" id="ARBA00023239"/>
    </source>
</evidence>
<evidence type="ECO:0000256" key="7">
    <source>
        <dbReference type="ARBA" id="ARBA00023004"/>
    </source>
</evidence>
<dbReference type="InterPro" id="IPR006638">
    <property type="entry name" value="Elp3/MiaA/NifB-like_rSAM"/>
</dbReference>
<dbReference type="InterPro" id="IPR013483">
    <property type="entry name" value="MoaA"/>
</dbReference>
<keyword evidence="6" id="KW-0547">Nucleotide-binding</keyword>
<dbReference type="Gene3D" id="3.20.20.70">
    <property type="entry name" value="Aldolase class I"/>
    <property type="match status" value="1"/>
</dbReference>
<dbReference type="CDD" id="cd01335">
    <property type="entry name" value="Radical_SAM"/>
    <property type="match status" value="1"/>
</dbReference>